<dbReference type="Pfam" id="PF22938">
    <property type="entry name" value="Integrase_p58_C"/>
    <property type="match status" value="1"/>
</dbReference>
<organism evidence="2">
    <name type="scientific">Nothobranchius kadleci</name>
    <name type="common">African annual killifish</name>
    <dbReference type="NCBI Taxonomy" id="1051664"/>
    <lineage>
        <taxon>Eukaryota</taxon>
        <taxon>Metazoa</taxon>
        <taxon>Chordata</taxon>
        <taxon>Craniata</taxon>
        <taxon>Vertebrata</taxon>
        <taxon>Euteleostomi</taxon>
        <taxon>Actinopterygii</taxon>
        <taxon>Neopterygii</taxon>
        <taxon>Teleostei</taxon>
        <taxon>Neoteleostei</taxon>
        <taxon>Acanthomorphata</taxon>
        <taxon>Ovalentaria</taxon>
        <taxon>Atherinomorphae</taxon>
        <taxon>Cyprinodontiformes</taxon>
        <taxon>Nothobranchiidae</taxon>
        <taxon>Nothobranchius</taxon>
    </lineage>
</organism>
<dbReference type="InterPro" id="IPR054465">
    <property type="entry name" value="Integrase_p58-like_C"/>
</dbReference>
<gene>
    <name evidence="2" type="primary">GIN1</name>
</gene>
<feature type="non-terminal residue" evidence="2">
    <location>
        <position position="201"/>
    </location>
</feature>
<feature type="non-terminal residue" evidence="2">
    <location>
        <position position="1"/>
    </location>
</feature>
<sequence>SSFQKRLQAANQLAQQHLRTAKNSMKRRFDRKSRSRVLQVGDQVLLLNPTVGSSLSPKIEGPFEVLSKLVERNYVMKTPLMRRKTKVCHINRLKLFCSRDANPSMSGVVATAVVSQPPDLEMPSPSLAMGPHVTPRLRNSETLKNLSHFLEHLSPAQQVEVQDLIHSFPELFSDIPSQTHLITRDITHSDPTPVRMHPSCA</sequence>
<evidence type="ECO:0000313" key="2">
    <source>
        <dbReference type="EMBL" id="SBP81441.1"/>
    </source>
</evidence>
<feature type="domain" description="Integrase p58-like C-terminal" evidence="1">
    <location>
        <begin position="61"/>
        <end position="94"/>
    </location>
</feature>
<evidence type="ECO:0000259" key="1">
    <source>
        <dbReference type="Pfam" id="PF22938"/>
    </source>
</evidence>
<dbReference type="AlphaFoldDB" id="A0A1A8CRV4"/>
<proteinExistence type="predicted"/>
<accession>A0A1A8CRV4</accession>
<protein>
    <submittedName>
        <fullName evidence="2">Gypsy retrotransposon integrase 1</fullName>
    </submittedName>
</protein>
<dbReference type="EMBL" id="HADZ01017500">
    <property type="protein sequence ID" value="SBP81441.1"/>
    <property type="molecule type" value="Transcribed_RNA"/>
</dbReference>
<reference evidence="2" key="1">
    <citation type="submission" date="2016-05" db="EMBL/GenBank/DDBJ databases">
        <authorList>
            <person name="Lavstsen T."/>
            <person name="Jespersen J.S."/>
        </authorList>
    </citation>
    <scope>NUCLEOTIDE SEQUENCE</scope>
    <source>
        <tissue evidence="2">Brain</tissue>
    </source>
</reference>
<name>A0A1A8CRV4_NOTKA</name>
<reference evidence="2" key="2">
    <citation type="submission" date="2016-06" db="EMBL/GenBank/DDBJ databases">
        <title>The genome of a short-lived fish provides insights into sex chromosome evolution and the genetic control of aging.</title>
        <authorList>
            <person name="Reichwald K."/>
            <person name="Felder M."/>
            <person name="Petzold A."/>
            <person name="Koch P."/>
            <person name="Groth M."/>
            <person name="Platzer M."/>
        </authorList>
    </citation>
    <scope>NUCLEOTIDE SEQUENCE</scope>
    <source>
        <tissue evidence="2">Brain</tissue>
    </source>
</reference>